<dbReference type="OrthoDB" id="9799972at2"/>
<reference evidence="2" key="1">
    <citation type="submission" date="2018-04" db="EMBL/GenBank/DDBJ databases">
        <authorList>
            <person name="Lucker S."/>
            <person name="Sakoula D."/>
        </authorList>
    </citation>
    <scope>NUCLEOTIDE SEQUENCE [LARGE SCALE GENOMIC DNA]</scope>
</reference>
<accession>A0A330L2D3</accession>
<protein>
    <submittedName>
        <fullName evidence="1">Uncharacterized protein</fullName>
    </submittedName>
</protein>
<organism evidence="1 2">
    <name type="scientific">Nitrospira lenta</name>
    <dbReference type="NCBI Taxonomy" id="1436998"/>
    <lineage>
        <taxon>Bacteria</taxon>
        <taxon>Pseudomonadati</taxon>
        <taxon>Nitrospirota</taxon>
        <taxon>Nitrospiria</taxon>
        <taxon>Nitrospirales</taxon>
        <taxon>Nitrospiraceae</taxon>
        <taxon>Nitrospira</taxon>
    </lineage>
</organism>
<dbReference type="EMBL" id="OUNR01000001">
    <property type="protein sequence ID" value="SPP63900.1"/>
    <property type="molecule type" value="Genomic_DNA"/>
</dbReference>
<dbReference type="InParanoid" id="A0A330L2D3"/>
<proteinExistence type="predicted"/>
<dbReference type="AlphaFoldDB" id="A0A330L2D3"/>
<sequence length="99" mass="11056">MTVNRDAITSAWETHCNEGWPTFASPNQGQLMTLDTVISGCVVFFLDSSEGLDHQRVEILKDCLADLEAVTSELETEHQHYFIRLHHLGELLLATTVSA</sequence>
<dbReference type="Proteomes" id="UP000248168">
    <property type="component" value="Unassembled WGS sequence"/>
</dbReference>
<keyword evidence="2" id="KW-1185">Reference proteome</keyword>
<evidence type="ECO:0000313" key="1">
    <source>
        <dbReference type="EMBL" id="SPP63900.1"/>
    </source>
</evidence>
<gene>
    <name evidence="1" type="ORF">NITLEN_10986</name>
</gene>
<evidence type="ECO:0000313" key="2">
    <source>
        <dbReference type="Proteomes" id="UP000248168"/>
    </source>
</evidence>
<dbReference type="RefSeq" id="WP_121988360.1">
    <property type="nucleotide sequence ID" value="NZ_OUNR01000001.1"/>
</dbReference>
<name>A0A330L2D3_9BACT</name>